<gene>
    <name evidence="1" type="ORF">JY651_42200</name>
</gene>
<evidence type="ECO:0008006" key="3">
    <source>
        <dbReference type="Google" id="ProtNLM"/>
    </source>
</evidence>
<name>A0ABX7NS37_9BACT</name>
<evidence type="ECO:0000313" key="2">
    <source>
        <dbReference type="Proteomes" id="UP000662747"/>
    </source>
</evidence>
<proteinExistence type="predicted"/>
<dbReference type="PROSITE" id="PS51257">
    <property type="entry name" value="PROKAR_LIPOPROTEIN"/>
    <property type="match status" value="1"/>
</dbReference>
<sequence>MRLSRLLPLCLALSGCALEPDDPIYLSGTALEADGSPWHSGPLTLMRPRKVDVHVNEYNQELYATRFEPWAEVTTDADGLFLHRVNARDVGADFVTRPSPWTSDTLFQLHLPRADGGRDFLSFDFASDVDLPPLRPWDSSVHTVDEAGGVRLSWEPMSPTADIPEPQYFVLLRGEDGPAWQVHVGEGEPWLRPEMLEDFTREARVQAVARGSRIWFRTSLYYDAVSESPPVPLSLAPGVPASRGAACSLKSRAFTTCPFTDGKLALTQVGIGDDVLPKELFLTLKEPVRPRRLILRGLEAFGDVLHVEGSVDGKTWLPLGNGPLLPHGFSHPPYADDPAELSDQEQYVDVTLSAEAPVVSRIRLFMDSRYTDGSSGPGQFSRLREVSLFGASGID</sequence>
<protein>
    <recommendedName>
        <fullName evidence="3">Lipoprotein</fullName>
    </recommendedName>
</protein>
<dbReference type="EMBL" id="CP071090">
    <property type="protein sequence ID" value="QSQ21705.1"/>
    <property type="molecule type" value="Genomic_DNA"/>
</dbReference>
<organism evidence="1 2">
    <name type="scientific">Pyxidicoccus parkwayensis</name>
    <dbReference type="NCBI Taxonomy" id="2813578"/>
    <lineage>
        <taxon>Bacteria</taxon>
        <taxon>Pseudomonadati</taxon>
        <taxon>Myxococcota</taxon>
        <taxon>Myxococcia</taxon>
        <taxon>Myxococcales</taxon>
        <taxon>Cystobacterineae</taxon>
        <taxon>Myxococcaceae</taxon>
        <taxon>Pyxidicoccus</taxon>
    </lineage>
</organism>
<reference evidence="1 2" key="1">
    <citation type="submission" date="2021-02" db="EMBL/GenBank/DDBJ databases">
        <title>De Novo genome assembly of isolated myxobacteria.</title>
        <authorList>
            <person name="Stevens D.C."/>
        </authorList>
    </citation>
    <scope>NUCLEOTIDE SEQUENCE [LARGE SCALE GENOMIC DNA]</scope>
    <source>
        <strain evidence="2">SCPEA02</strain>
    </source>
</reference>
<evidence type="ECO:0000313" key="1">
    <source>
        <dbReference type="EMBL" id="QSQ21705.1"/>
    </source>
</evidence>
<dbReference type="RefSeq" id="WP_206723282.1">
    <property type="nucleotide sequence ID" value="NZ_CP071090.1"/>
</dbReference>
<keyword evidence="2" id="KW-1185">Reference proteome</keyword>
<accession>A0ABX7NS37</accession>
<dbReference type="Proteomes" id="UP000662747">
    <property type="component" value="Chromosome"/>
</dbReference>